<organism evidence="7 8">
    <name type="scientific">Ancylostoma ceylanicum</name>
    <dbReference type="NCBI Taxonomy" id="53326"/>
    <lineage>
        <taxon>Eukaryota</taxon>
        <taxon>Metazoa</taxon>
        <taxon>Ecdysozoa</taxon>
        <taxon>Nematoda</taxon>
        <taxon>Chromadorea</taxon>
        <taxon>Rhabditida</taxon>
        <taxon>Rhabditina</taxon>
        <taxon>Rhabditomorpha</taxon>
        <taxon>Strongyloidea</taxon>
        <taxon>Ancylostomatidae</taxon>
        <taxon>Ancylostomatinae</taxon>
        <taxon>Ancylostoma</taxon>
    </lineage>
</organism>
<sequence length="284" mass="31866">MPILEWLPKYKFKRDLVSDIIGGFTTGIMHVPQGIAYATLAGVDPVYGLYASCFPAFFYMFFGTSRHVSIGSFAVVALMAGVANDKVMATRGGGTVDLSRNSTDGLFDVVTHYDVTPIQVATMLTFSIGIWQIVCALLRLQFLMTYFSDPLVSGFTTGRCILASIITVALKSMFMKCGELKRIYAVSKIDFGLCVRYENAVGPIYRPKWQYFYESTEEQQDGDKQSSNPDVCVFRFDGPLLFTNVERFKKGLKRTMDSWMKTWDDGGKEKISIVWGFASNKTRK</sequence>
<gene>
    <name evidence="7" type="ORF">ANCCEY_14668</name>
</gene>
<evidence type="ECO:0000259" key="6">
    <source>
        <dbReference type="Pfam" id="PF00916"/>
    </source>
</evidence>
<evidence type="ECO:0000313" key="8">
    <source>
        <dbReference type="Proteomes" id="UP000054495"/>
    </source>
</evidence>
<reference evidence="7 8" key="1">
    <citation type="submission" date="2013-05" db="EMBL/GenBank/DDBJ databases">
        <title>Draft genome of the parasitic nematode Anyclostoma ceylanicum.</title>
        <authorList>
            <person name="Mitreva M."/>
        </authorList>
    </citation>
    <scope>NUCLEOTIDE SEQUENCE [LARGE SCALE GENOMIC DNA]</scope>
</reference>
<keyword evidence="2 5" id="KW-0812">Transmembrane</keyword>
<feature type="domain" description="SLC26A/SulP transporter" evidence="6">
    <location>
        <begin position="16"/>
        <end position="158"/>
    </location>
</feature>
<feature type="transmembrane region" description="Helical" evidence="5">
    <location>
        <begin position="20"/>
        <end position="40"/>
    </location>
</feature>
<comment type="subcellular location">
    <subcellularLocation>
        <location evidence="1">Membrane</location>
        <topology evidence="1">Multi-pass membrane protein</topology>
    </subcellularLocation>
</comment>
<evidence type="ECO:0000256" key="3">
    <source>
        <dbReference type="ARBA" id="ARBA00022989"/>
    </source>
</evidence>
<dbReference type="InterPro" id="IPR001902">
    <property type="entry name" value="SLC26A/SulP_fam"/>
</dbReference>
<evidence type="ECO:0000256" key="5">
    <source>
        <dbReference type="SAM" id="Phobius"/>
    </source>
</evidence>
<dbReference type="Proteomes" id="UP000054495">
    <property type="component" value="Unassembled WGS sequence"/>
</dbReference>
<dbReference type="GO" id="GO:0055085">
    <property type="term" value="P:transmembrane transport"/>
    <property type="evidence" value="ECO:0007669"/>
    <property type="project" value="InterPro"/>
</dbReference>
<evidence type="ECO:0000256" key="4">
    <source>
        <dbReference type="ARBA" id="ARBA00023136"/>
    </source>
</evidence>
<dbReference type="Pfam" id="PF00916">
    <property type="entry name" value="Sulfate_transp"/>
    <property type="match status" value="1"/>
</dbReference>
<keyword evidence="3 5" id="KW-1133">Transmembrane helix</keyword>
<protein>
    <recommendedName>
        <fullName evidence="6">SLC26A/SulP transporter domain-containing protein</fullName>
    </recommendedName>
</protein>
<keyword evidence="4 5" id="KW-0472">Membrane</keyword>
<dbReference type="EMBL" id="KE126327">
    <property type="protein sequence ID" value="EPB66241.1"/>
    <property type="molecule type" value="Genomic_DNA"/>
</dbReference>
<name>A0A0D6L991_9BILA</name>
<keyword evidence="8" id="KW-1185">Reference proteome</keyword>
<feature type="transmembrane region" description="Helical" evidence="5">
    <location>
        <begin position="120"/>
        <end position="140"/>
    </location>
</feature>
<proteinExistence type="predicted"/>
<dbReference type="GO" id="GO:0016020">
    <property type="term" value="C:membrane"/>
    <property type="evidence" value="ECO:0007669"/>
    <property type="project" value="UniProtKB-SubCell"/>
</dbReference>
<evidence type="ECO:0000256" key="2">
    <source>
        <dbReference type="ARBA" id="ARBA00022692"/>
    </source>
</evidence>
<feature type="transmembrane region" description="Helical" evidence="5">
    <location>
        <begin position="152"/>
        <end position="174"/>
    </location>
</feature>
<dbReference type="AlphaFoldDB" id="A0A0D6L991"/>
<dbReference type="PANTHER" id="PTHR11814">
    <property type="entry name" value="SULFATE TRANSPORTER"/>
    <property type="match status" value="1"/>
</dbReference>
<dbReference type="InterPro" id="IPR011547">
    <property type="entry name" value="SLC26A/SulP_dom"/>
</dbReference>
<accession>A0A0D6L991</accession>
<evidence type="ECO:0000313" key="7">
    <source>
        <dbReference type="EMBL" id="EPB66241.1"/>
    </source>
</evidence>
<evidence type="ECO:0000256" key="1">
    <source>
        <dbReference type="ARBA" id="ARBA00004141"/>
    </source>
</evidence>
<dbReference type="Gene3D" id="3.30.750.24">
    <property type="entry name" value="STAS domain"/>
    <property type="match status" value="1"/>
</dbReference>
<dbReference type="InterPro" id="IPR036513">
    <property type="entry name" value="STAS_dom_sf"/>
</dbReference>